<keyword evidence="2" id="KW-0479">Metal-binding</keyword>
<evidence type="ECO:0000256" key="2">
    <source>
        <dbReference type="ARBA" id="ARBA00022723"/>
    </source>
</evidence>
<keyword evidence="5" id="KW-1185">Reference proteome</keyword>
<dbReference type="PANTHER" id="PTHR23080:SF133">
    <property type="entry name" value="SI:CH211-262I1.5-RELATED"/>
    <property type="match status" value="1"/>
</dbReference>
<evidence type="ECO:0000313" key="5">
    <source>
        <dbReference type="Proteomes" id="UP001152795"/>
    </source>
</evidence>
<dbReference type="AlphaFoldDB" id="A0A7D9IC01"/>
<feature type="non-terminal residue" evidence="4">
    <location>
        <position position="202"/>
    </location>
</feature>
<dbReference type="PANTHER" id="PTHR23080">
    <property type="entry name" value="THAP DOMAIN PROTEIN"/>
    <property type="match status" value="1"/>
</dbReference>
<name>A0A7D9IC01_PARCT</name>
<dbReference type="Pfam" id="PF13359">
    <property type="entry name" value="DDE_Tnp_4"/>
    <property type="match status" value="1"/>
</dbReference>
<organism evidence="4 5">
    <name type="scientific">Paramuricea clavata</name>
    <name type="common">Red gorgonian</name>
    <name type="synonym">Violescent sea-whip</name>
    <dbReference type="NCBI Taxonomy" id="317549"/>
    <lineage>
        <taxon>Eukaryota</taxon>
        <taxon>Metazoa</taxon>
        <taxon>Cnidaria</taxon>
        <taxon>Anthozoa</taxon>
        <taxon>Octocorallia</taxon>
        <taxon>Malacalcyonacea</taxon>
        <taxon>Plexauridae</taxon>
        <taxon>Paramuricea</taxon>
    </lineage>
</organism>
<dbReference type="GO" id="GO:0046872">
    <property type="term" value="F:metal ion binding"/>
    <property type="evidence" value="ECO:0007669"/>
    <property type="project" value="UniProtKB-KW"/>
</dbReference>
<proteinExistence type="predicted"/>
<dbReference type="OrthoDB" id="5976183at2759"/>
<sequence>YELYIYRVITLALYEENAATQWTVSARYVWSHAFSNVGTLRSSMRAKHPADSATFSSYKNHNTAKGLIGISASGYPSFVSSLYAGRTSDKKITKDRGILDLLEPGDQVMADRGFEIESDLPSGVTLNIPPFLDGKDQLSLEEELTTRKIASVRVHVERAIARIKNYRILHQVVPITLAKDLDKIWKIHILKFLVKNWLVNGG</sequence>
<dbReference type="Proteomes" id="UP001152795">
    <property type="component" value="Unassembled WGS sequence"/>
</dbReference>
<evidence type="ECO:0000259" key="3">
    <source>
        <dbReference type="Pfam" id="PF13359"/>
    </source>
</evidence>
<feature type="domain" description="DDE Tnp4" evidence="3">
    <location>
        <begin position="49"/>
        <end position="187"/>
    </location>
</feature>
<accession>A0A7D9IC01</accession>
<reference evidence="4" key="1">
    <citation type="submission" date="2020-04" db="EMBL/GenBank/DDBJ databases">
        <authorList>
            <person name="Alioto T."/>
            <person name="Alioto T."/>
            <person name="Gomez Garrido J."/>
        </authorList>
    </citation>
    <scope>NUCLEOTIDE SEQUENCE</scope>
    <source>
        <strain evidence="4">A484AB</strain>
    </source>
</reference>
<gene>
    <name evidence="4" type="ORF">PACLA_8A008653</name>
</gene>
<comment type="cofactor">
    <cofactor evidence="1">
        <name>a divalent metal cation</name>
        <dbReference type="ChEBI" id="CHEBI:60240"/>
    </cofactor>
</comment>
<dbReference type="EMBL" id="CACRXK020005168">
    <property type="protein sequence ID" value="CAB4005346.1"/>
    <property type="molecule type" value="Genomic_DNA"/>
</dbReference>
<evidence type="ECO:0000313" key="4">
    <source>
        <dbReference type="EMBL" id="CAB4005346.1"/>
    </source>
</evidence>
<feature type="non-terminal residue" evidence="4">
    <location>
        <position position="1"/>
    </location>
</feature>
<evidence type="ECO:0000256" key="1">
    <source>
        <dbReference type="ARBA" id="ARBA00001968"/>
    </source>
</evidence>
<dbReference type="InterPro" id="IPR027806">
    <property type="entry name" value="HARBI1_dom"/>
</dbReference>
<protein>
    <recommendedName>
        <fullName evidence="3">DDE Tnp4 domain-containing protein</fullName>
    </recommendedName>
</protein>
<comment type="caution">
    <text evidence="4">The sequence shown here is derived from an EMBL/GenBank/DDBJ whole genome shotgun (WGS) entry which is preliminary data.</text>
</comment>